<dbReference type="PANTHER" id="PTHR11705:SF140">
    <property type="entry name" value="FI02848P-RELATED"/>
    <property type="match status" value="1"/>
</dbReference>
<dbReference type="PROSITE" id="PS52035">
    <property type="entry name" value="PEPTIDASE_M14"/>
    <property type="match status" value="1"/>
</dbReference>
<dbReference type="InterPro" id="IPR057246">
    <property type="entry name" value="CARBOXYPEPT_ZN_1"/>
</dbReference>
<comment type="cofactor">
    <cofactor evidence="1">
        <name>Zn(2+)</name>
        <dbReference type="ChEBI" id="CHEBI:29105"/>
    </cofactor>
</comment>
<evidence type="ECO:0000313" key="13">
    <source>
        <dbReference type="EMBL" id="KPI98272.1"/>
    </source>
</evidence>
<dbReference type="SMART" id="SM00631">
    <property type="entry name" value="Zn_pept"/>
    <property type="match status" value="1"/>
</dbReference>
<accession>A0A194PY62</accession>
<evidence type="ECO:0000256" key="4">
    <source>
        <dbReference type="ARBA" id="ARBA00022670"/>
    </source>
</evidence>
<dbReference type="SUPFAM" id="SSF53187">
    <property type="entry name" value="Zn-dependent exopeptidases"/>
    <property type="match status" value="1"/>
</dbReference>
<dbReference type="PANTHER" id="PTHR11705">
    <property type="entry name" value="PROTEASE FAMILY M14 CARBOXYPEPTIDASE A,B"/>
    <property type="match status" value="1"/>
</dbReference>
<dbReference type="InterPro" id="IPR036990">
    <property type="entry name" value="M14A-like_propep"/>
</dbReference>
<dbReference type="InterPro" id="IPR003146">
    <property type="entry name" value="M14A_act_pep"/>
</dbReference>
<dbReference type="GO" id="GO:0008270">
    <property type="term" value="F:zinc ion binding"/>
    <property type="evidence" value="ECO:0007669"/>
    <property type="project" value="InterPro"/>
</dbReference>
<sequence>MCEVNPHWANMVDYGLVTPNLGWKSYYVRPSDQMQLRSLTSMVQKYGLDFISKASVGRNAVVLVKPEHNDQFLRELADQNIAYTVHVNDVKAQLDIDDALLEARKNSLEGEVSIFDRYLELEEIDAYLADVANKYPDLVTLQNGTTFEGRPIYLMKIAKPSDDDKEKPIIIVDAGIHSREWISPPTALYAISKLVDEAIDKDLIEDLDWVILPMLNPDGYKYSRTTDPLWLKTRSTDNHDNSVECPGADANSNFDFYWNLYGTSSDPCDNNYAGRQPFSEIEVQFGQRNLEQYGYRTILYISLHSYGSQILYSWGHDGTLSQQAFALQTVGVSIANAIHENAQPNYPRYIVGNSALVTGQQTSGSTVDFLHYNGVPLSFNLVLPGVLDNTKGFNPDPKEIEQIAKETWAGIVVAARRARDLFGDWNK</sequence>
<dbReference type="SUPFAM" id="SSF54897">
    <property type="entry name" value="Protease propeptides/inhibitors"/>
    <property type="match status" value="1"/>
</dbReference>
<evidence type="ECO:0000256" key="9">
    <source>
        <dbReference type="ARBA" id="ARBA00023049"/>
    </source>
</evidence>
<dbReference type="AlphaFoldDB" id="A0A194PY62"/>
<keyword evidence="14" id="KW-1185">Reference proteome</keyword>
<keyword evidence="5" id="KW-0479">Metal-binding</keyword>
<organism evidence="13 14">
    <name type="scientific">Papilio xuthus</name>
    <name type="common">Asian swallowtail butterfly</name>
    <dbReference type="NCBI Taxonomy" id="66420"/>
    <lineage>
        <taxon>Eukaryota</taxon>
        <taxon>Metazoa</taxon>
        <taxon>Ecdysozoa</taxon>
        <taxon>Arthropoda</taxon>
        <taxon>Hexapoda</taxon>
        <taxon>Insecta</taxon>
        <taxon>Pterygota</taxon>
        <taxon>Neoptera</taxon>
        <taxon>Endopterygota</taxon>
        <taxon>Lepidoptera</taxon>
        <taxon>Glossata</taxon>
        <taxon>Ditrysia</taxon>
        <taxon>Papilionoidea</taxon>
        <taxon>Papilionidae</taxon>
        <taxon>Papilioninae</taxon>
        <taxon>Papilio</taxon>
    </lineage>
</organism>
<evidence type="ECO:0000256" key="11">
    <source>
        <dbReference type="PROSITE-ProRule" id="PRU01379"/>
    </source>
</evidence>
<dbReference type="Gene3D" id="3.40.630.10">
    <property type="entry name" value="Zn peptidases"/>
    <property type="match status" value="1"/>
</dbReference>
<dbReference type="FunFam" id="3.40.630.10:FF:000084">
    <property type="entry name" value="Carboxypeptidase B2"/>
    <property type="match status" value="1"/>
</dbReference>
<gene>
    <name evidence="13" type="ORF">RR46_09488</name>
</gene>
<dbReference type="PRINTS" id="PR00765">
    <property type="entry name" value="CRBOXYPTASEA"/>
</dbReference>
<dbReference type="GO" id="GO:0004181">
    <property type="term" value="F:metallocarboxypeptidase activity"/>
    <property type="evidence" value="ECO:0007669"/>
    <property type="project" value="InterPro"/>
</dbReference>
<dbReference type="PROSITE" id="PS00132">
    <property type="entry name" value="CARBOXYPEPT_ZN_1"/>
    <property type="match status" value="1"/>
</dbReference>
<evidence type="ECO:0000256" key="10">
    <source>
        <dbReference type="ARBA" id="ARBA00023157"/>
    </source>
</evidence>
<evidence type="ECO:0000313" key="14">
    <source>
        <dbReference type="Proteomes" id="UP000053268"/>
    </source>
</evidence>
<keyword evidence="3 13" id="KW-0121">Carboxypeptidase</keyword>
<keyword evidence="9" id="KW-0482">Metalloprotease</keyword>
<protein>
    <submittedName>
        <fullName evidence="13">Zinc carboxypeptidase A 1</fullName>
    </submittedName>
</protein>
<evidence type="ECO:0000256" key="3">
    <source>
        <dbReference type="ARBA" id="ARBA00022645"/>
    </source>
</evidence>
<keyword evidence="4" id="KW-0645">Protease</keyword>
<dbReference type="GO" id="GO:0006508">
    <property type="term" value="P:proteolysis"/>
    <property type="evidence" value="ECO:0007669"/>
    <property type="project" value="UniProtKB-KW"/>
</dbReference>
<dbReference type="Proteomes" id="UP000053268">
    <property type="component" value="Unassembled WGS sequence"/>
</dbReference>
<evidence type="ECO:0000256" key="1">
    <source>
        <dbReference type="ARBA" id="ARBA00001947"/>
    </source>
</evidence>
<dbReference type="InterPro" id="IPR000834">
    <property type="entry name" value="Peptidase_M14"/>
</dbReference>
<dbReference type="Gene3D" id="3.30.70.340">
    <property type="entry name" value="Metallocarboxypeptidase-like"/>
    <property type="match status" value="1"/>
</dbReference>
<evidence type="ECO:0000259" key="12">
    <source>
        <dbReference type="PROSITE" id="PS52035"/>
    </source>
</evidence>
<evidence type="ECO:0000256" key="8">
    <source>
        <dbReference type="ARBA" id="ARBA00022833"/>
    </source>
</evidence>
<dbReference type="Pfam" id="PF02244">
    <property type="entry name" value="Propep_M14"/>
    <property type="match status" value="1"/>
</dbReference>
<evidence type="ECO:0000256" key="6">
    <source>
        <dbReference type="ARBA" id="ARBA00022729"/>
    </source>
</evidence>
<evidence type="ECO:0000256" key="5">
    <source>
        <dbReference type="ARBA" id="ARBA00022723"/>
    </source>
</evidence>
<proteinExistence type="inferred from homology"/>
<dbReference type="EMBL" id="KQ459585">
    <property type="protein sequence ID" value="KPI98272.1"/>
    <property type="molecule type" value="Genomic_DNA"/>
</dbReference>
<keyword evidence="6" id="KW-0732">Signal</keyword>
<keyword evidence="10" id="KW-1015">Disulfide bond</keyword>
<comment type="caution">
    <text evidence="11">Lacks conserved residue(s) required for the propagation of feature annotation.</text>
</comment>
<dbReference type="GO" id="GO:0005615">
    <property type="term" value="C:extracellular space"/>
    <property type="evidence" value="ECO:0007669"/>
    <property type="project" value="TreeGrafter"/>
</dbReference>
<evidence type="ECO:0000256" key="2">
    <source>
        <dbReference type="ARBA" id="ARBA00005988"/>
    </source>
</evidence>
<name>A0A194PY62_PAPXU</name>
<feature type="domain" description="Peptidase M14" evidence="12">
    <location>
        <begin position="117"/>
        <end position="418"/>
    </location>
</feature>
<reference evidence="13 14" key="1">
    <citation type="journal article" date="2015" name="Nat. Commun.">
        <title>Outbred genome sequencing and CRISPR/Cas9 gene editing in butterflies.</title>
        <authorList>
            <person name="Li X."/>
            <person name="Fan D."/>
            <person name="Zhang W."/>
            <person name="Liu G."/>
            <person name="Zhang L."/>
            <person name="Zhao L."/>
            <person name="Fang X."/>
            <person name="Chen L."/>
            <person name="Dong Y."/>
            <person name="Chen Y."/>
            <person name="Ding Y."/>
            <person name="Zhao R."/>
            <person name="Feng M."/>
            <person name="Zhu Y."/>
            <person name="Feng Y."/>
            <person name="Jiang X."/>
            <person name="Zhu D."/>
            <person name="Xiang H."/>
            <person name="Feng X."/>
            <person name="Li S."/>
            <person name="Wang J."/>
            <person name="Zhang G."/>
            <person name="Kronforst M.R."/>
            <person name="Wang W."/>
        </authorList>
    </citation>
    <scope>NUCLEOTIDE SEQUENCE [LARGE SCALE GENOMIC DNA]</scope>
    <source>
        <strain evidence="13">Ya'a_city_454_Px</strain>
        <tissue evidence="13">Whole body</tissue>
    </source>
</reference>
<keyword evidence="7" id="KW-0378">Hydrolase</keyword>
<dbReference type="Pfam" id="PF00246">
    <property type="entry name" value="Peptidase_M14"/>
    <property type="match status" value="1"/>
</dbReference>
<keyword evidence="8" id="KW-0862">Zinc</keyword>
<comment type="similarity">
    <text evidence="2 11">Belongs to the peptidase M14 family.</text>
</comment>
<evidence type="ECO:0000256" key="7">
    <source>
        <dbReference type="ARBA" id="ARBA00022801"/>
    </source>
</evidence>